<name>A0A1Z2SEH5_VIBGA</name>
<accession>A0A1Z2SEH5</accession>
<sequence length="125" mass="15054">MTVNEFVIFFRIFFGLWVGFWAIPFLFFSIRTALGGYKHILFLDEQLASERFKSRNESALIAGLDYTFQAIGTRFHCYCILFPFIRKRATTNKRSFWFVMWLHSLWFWSLFFFIILVMISKAMNI</sequence>
<keyword evidence="1" id="KW-0812">Transmembrane</keyword>
<reference evidence="2 3" key="1">
    <citation type="submission" date="2016-12" db="EMBL/GenBank/DDBJ databases">
        <authorList>
            <person name="Song W.-J."/>
            <person name="Kurnit D.M."/>
        </authorList>
    </citation>
    <scope>NUCLEOTIDE SEQUENCE [LARGE SCALE GENOMIC DNA]</scope>
    <source>
        <strain evidence="2 3">ATCC 43942</strain>
    </source>
</reference>
<evidence type="ECO:0000313" key="3">
    <source>
        <dbReference type="Proteomes" id="UP000196708"/>
    </source>
</evidence>
<evidence type="ECO:0000313" key="2">
    <source>
        <dbReference type="EMBL" id="ASA55551.1"/>
    </source>
</evidence>
<feature type="transmembrane region" description="Helical" evidence="1">
    <location>
        <begin position="6"/>
        <end position="28"/>
    </location>
</feature>
<evidence type="ECO:0000256" key="1">
    <source>
        <dbReference type="SAM" id="Phobius"/>
    </source>
</evidence>
<keyword evidence="1" id="KW-1133">Transmembrane helix</keyword>
<dbReference type="RefSeq" id="WP_088133751.1">
    <property type="nucleotide sequence ID" value="NZ_CP018835.1"/>
</dbReference>
<protein>
    <submittedName>
        <fullName evidence="2">Uncharacterized protein</fullName>
    </submittedName>
</protein>
<dbReference type="EMBL" id="CP018835">
    <property type="protein sequence ID" value="ASA55551.1"/>
    <property type="molecule type" value="Genomic_DNA"/>
</dbReference>
<dbReference type="Proteomes" id="UP000196708">
    <property type="component" value="Chromosome 1"/>
</dbReference>
<gene>
    <name evidence="2" type="ORF">BSQ33_07445</name>
</gene>
<proteinExistence type="predicted"/>
<dbReference type="OrthoDB" id="5880549at2"/>
<keyword evidence="1" id="KW-0472">Membrane</keyword>
<dbReference type="AlphaFoldDB" id="A0A1Z2SEH5"/>
<organism evidence="2 3">
    <name type="scientific">Vibrio gazogenes</name>
    <dbReference type="NCBI Taxonomy" id="687"/>
    <lineage>
        <taxon>Bacteria</taxon>
        <taxon>Pseudomonadati</taxon>
        <taxon>Pseudomonadota</taxon>
        <taxon>Gammaproteobacteria</taxon>
        <taxon>Vibrionales</taxon>
        <taxon>Vibrionaceae</taxon>
        <taxon>Vibrio</taxon>
    </lineage>
</organism>
<dbReference type="KEGG" id="vga:BSQ33_07445"/>
<feature type="transmembrane region" description="Helical" evidence="1">
    <location>
        <begin position="96"/>
        <end position="119"/>
    </location>
</feature>